<evidence type="ECO:0000256" key="1">
    <source>
        <dbReference type="ARBA" id="ARBA00022737"/>
    </source>
</evidence>
<evidence type="ECO:0000256" key="3">
    <source>
        <dbReference type="PROSITE-ProRule" id="PRU00023"/>
    </source>
</evidence>
<feature type="repeat" description="ANK" evidence="3">
    <location>
        <begin position="218"/>
        <end position="250"/>
    </location>
</feature>
<proteinExistence type="predicted"/>
<reference evidence="4" key="2">
    <citation type="journal article" date="2023" name="IMA Fungus">
        <title>Comparative genomic study of the Penicillium genus elucidates a diverse pangenome and 15 lateral gene transfer events.</title>
        <authorList>
            <person name="Petersen C."/>
            <person name="Sorensen T."/>
            <person name="Nielsen M.R."/>
            <person name="Sondergaard T.E."/>
            <person name="Sorensen J.L."/>
            <person name="Fitzpatrick D.A."/>
            <person name="Frisvad J.C."/>
            <person name="Nielsen K.L."/>
        </authorList>
    </citation>
    <scope>NUCLEOTIDE SEQUENCE</scope>
    <source>
        <strain evidence="4">IBT 29495</strain>
    </source>
</reference>
<dbReference type="EMBL" id="JAPWDS010000003">
    <property type="protein sequence ID" value="KAJ5502227.1"/>
    <property type="molecule type" value="Genomic_DNA"/>
</dbReference>
<feature type="repeat" description="ANK" evidence="3">
    <location>
        <begin position="277"/>
        <end position="305"/>
    </location>
</feature>
<accession>A0A9W9XRY2</accession>
<sequence>MGTGRLDILTKLGAIEVVARKGNVNLVRMLLAQRARIDVMDTDSEEDDDRRGCAYIALLTAAFWGHLPVMELLLDHGADINAVQQTLGTPLQAALEGSYFDVAEVLLSRGEEIDKHWGMFGSCLQAYSERGDLEVVEFPLDRGAKIKDSGGKNDNALQVACDTGHINIVRLLVGKHAGVRAPGKDLGNALQAASAKGHLEIVKLLLFRDIEVEEADRDTETALCLAADNGHEQVVIFLLQQGANVDGISTLLENDISEESEPWRKPFWELQSIVAIPLHLAAASGHESTVSILLENGANAHLKGQSHRNRNGISDERDFGKLHSTSLFAACFWGHASTAKRLFQHDPWGYISHNTFTSAVETSLTRGKKDIATMLIQETILARFKAEHFEGAFRYACANGYTEFLKQILKHFVLGNWPTTLLLTAEEGRSAVVEILLQNGADVDIHDEDGNLALDLAIKGIKKHRDYYWPSDPPNWIEVLIILLCAGADTDDLPLKIREIFPDIAKCGRVDILRTLDRSGYNILGDATLYPEALIKASADGNIEKIDYMSTKHVPSTRNIKTAVMAAINRHSDQTDRIPTINTLLSLKTPLFFDENQDVEPLVIASEKKYPGIVAILLQHARHGRFVVETAFQTAIRHGSVACARLILDSQSWESAERTELCSRSILKHAFYINKDVLGYLVEQGVSPNAKDPRTGTTLLYSAATVHHDNNNAVQNFVAHGADIDLEGGKYGTALHGAAAAGNWKSVELLLSSGANVNAQNEHIGTPLMAVMVQTWESHCFELKHKFEYFLKCHRCCARLLLEWGADIDTKGGEFGTALQAAQKVGNKAGIDMLLQDEDFW</sequence>
<feature type="repeat" description="ANK" evidence="3">
    <location>
        <begin position="53"/>
        <end position="85"/>
    </location>
</feature>
<organism evidence="4 5">
    <name type="scientific">Penicillium fimorum</name>
    <dbReference type="NCBI Taxonomy" id="1882269"/>
    <lineage>
        <taxon>Eukaryota</taxon>
        <taxon>Fungi</taxon>
        <taxon>Dikarya</taxon>
        <taxon>Ascomycota</taxon>
        <taxon>Pezizomycotina</taxon>
        <taxon>Eurotiomycetes</taxon>
        <taxon>Eurotiomycetidae</taxon>
        <taxon>Eurotiales</taxon>
        <taxon>Aspergillaceae</taxon>
        <taxon>Penicillium</taxon>
    </lineage>
</organism>
<dbReference type="OrthoDB" id="4362095at2759"/>
<keyword evidence="1" id="KW-0677">Repeat</keyword>
<dbReference type="InterPro" id="IPR002110">
    <property type="entry name" value="Ankyrin_rpt"/>
</dbReference>
<dbReference type="PANTHER" id="PTHR24198:SF165">
    <property type="entry name" value="ANKYRIN REPEAT-CONTAINING PROTEIN-RELATED"/>
    <property type="match status" value="1"/>
</dbReference>
<dbReference type="Gene3D" id="1.25.40.20">
    <property type="entry name" value="Ankyrin repeat-containing domain"/>
    <property type="match status" value="3"/>
</dbReference>
<evidence type="ECO:0008006" key="6">
    <source>
        <dbReference type="Google" id="ProtNLM"/>
    </source>
</evidence>
<dbReference type="InterPro" id="IPR036770">
    <property type="entry name" value="Ankyrin_rpt-contain_sf"/>
</dbReference>
<feature type="repeat" description="ANK" evidence="3">
    <location>
        <begin position="416"/>
        <end position="448"/>
    </location>
</feature>
<evidence type="ECO:0000313" key="4">
    <source>
        <dbReference type="EMBL" id="KAJ5502227.1"/>
    </source>
</evidence>
<name>A0A9W9XRY2_9EURO</name>
<dbReference type="SUPFAM" id="SSF48403">
    <property type="entry name" value="Ankyrin repeat"/>
    <property type="match status" value="3"/>
</dbReference>
<gene>
    <name evidence="4" type="ORF">N7463_005101</name>
</gene>
<dbReference type="Pfam" id="PF12796">
    <property type="entry name" value="Ank_2"/>
    <property type="match status" value="3"/>
</dbReference>
<comment type="caution">
    <text evidence="4">The sequence shown here is derived from an EMBL/GenBank/DDBJ whole genome shotgun (WGS) entry which is preliminary data.</text>
</comment>
<feature type="repeat" description="ANK" evidence="3">
    <location>
        <begin position="730"/>
        <end position="762"/>
    </location>
</feature>
<dbReference type="SMART" id="SM00248">
    <property type="entry name" value="ANK"/>
    <property type="match status" value="15"/>
</dbReference>
<dbReference type="Pfam" id="PF00023">
    <property type="entry name" value="Ank"/>
    <property type="match status" value="2"/>
</dbReference>
<keyword evidence="2 3" id="KW-0040">ANK repeat</keyword>
<dbReference type="PROSITE" id="PS50297">
    <property type="entry name" value="ANK_REP_REGION"/>
    <property type="match status" value="5"/>
</dbReference>
<dbReference type="PANTHER" id="PTHR24198">
    <property type="entry name" value="ANKYRIN REPEAT AND PROTEIN KINASE DOMAIN-CONTAINING PROTEIN"/>
    <property type="match status" value="1"/>
</dbReference>
<keyword evidence="5" id="KW-1185">Reference proteome</keyword>
<dbReference type="AlphaFoldDB" id="A0A9W9XRY2"/>
<evidence type="ECO:0000256" key="2">
    <source>
        <dbReference type="ARBA" id="ARBA00023043"/>
    </source>
</evidence>
<protein>
    <recommendedName>
        <fullName evidence="6">Ankyrin repeat-containing domain</fullName>
    </recommendedName>
</protein>
<dbReference type="PROSITE" id="PS50088">
    <property type="entry name" value="ANK_REPEAT"/>
    <property type="match status" value="5"/>
</dbReference>
<evidence type="ECO:0000313" key="5">
    <source>
        <dbReference type="Proteomes" id="UP001149954"/>
    </source>
</evidence>
<reference evidence="4" key="1">
    <citation type="submission" date="2022-12" db="EMBL/GenBank/DDBJ databases">
        <authorList>
            <person name="Petersen C."/>
        </authorList>
    </citation>
    <scope>NUCLEOTIDE SEQUENCE</scope>
    <source>
        <strain evidence="4">IBT 29495</strain>
    </source>
</reference>
<dbReference type="Proteomes" id="UP001149954">
    <property type="component" value="Unassembled WGS sequence"/>
</dbReference>